<feature type="compositionally biased region" description="Low complexity" evidence="1">
    <location>
        <begin position="45"/>
        <end position="60"/>
    </location>
</feature>
<name>A0AAW0NGL2_9GOBI</name>
<dbReference type="PANTHER" id="PTHR34479:SF1">
    <property type="entry name" value="COILED-COIL DOMAIN-CONTAINING PROTEIN 30"/>
    <property type="match status" value="1"/>
</dbReference>
<gene>
    <name evidence="2" type="ORF">WMY93_022001</name>
</gene>
<dbReference type="PANTHER" id="PTHR34479">
    <property type="entry name" value="COILED-COIL DOMAIN-CONTAINING PROTEIN 30"/>
    <property type="match status" value="1"/>
</dbReference>
<feature type="region of interest" description="Disordered" evidence="1">
    <location>
        <begin position="41"/>
        <end position="62"/>
    </location>
</feature>
<proteinExistence type="predicted"/>
<accession>A0AAW0NGL2</accession>
<keyword evidence="3" id="KW-1185">Reference proteome</keyword>
<dbReference type="InterPro" id="IPR052825">
    <property type="entry name" value="CCD-Prefoldin_beta-like"/>
</dbReference>
<dbReference type="EMBL" id="JBBPFD010000015">
    <property type="protein sequence ID" value="KAK7896676.1"/>
    <property type="molecule type" value="Genomic_DNA"/>
</dbReference>
<evidence type="ECO:0000313" key="2">
    <source>
        <dbReference type="EMBL" id="KAK7896676.1"/>
    </source>
</evidence>
<dbReference type="Proteomes" id="UP001460270">
    <property type="component" value="Unassembled WGS sequence"/>
</dbReference>
<evidence type="ECO:0000313" key="3">
    <source>
        <dbReference type="Proteomes" id="UP001460270"/>
    </source>
</evidence>
<dbReference type="AlphaFoldDB" id="A0AAW0NGL2"/>
<protein>
    <submittedName>
        <fullName evidence="2">Uncharacterized protein</fullName>
    </submittedName>
</protein>
<comment type="caution">
    <text evidence="2">The sequence shown here is derived from an EMBL/GenBank/DDBJ whole genome shotgun (WGS) entry which is preliminary data.</text>
</comment>
<evidence type="ECO:0000256" key="1">
    <source>
        <dbReference type="SAM" id="MobiDB-lite"/>
    </source>
</evidence>
<organism evidence="2 3">
    <name type="scientific">Mugilogobius chulae</name>
    <name type="common">yellowstripe goby</name>
    <dbReference type="NCBI Taxonomy" id="88201"/>
    <lineage>
        <taxon>Eukaryota</taxon>
        <taxon>Metazoa</taxon>
        <taxon>Chordata</taxon>
        <taxon>Craniata</taxon>
        <taxon>Vertebrata</taxon>
        <taxon>Euteleostomi</taxon>
        <taxon>Actinopterygii</taxon>
        <taxon>Neopterygii</taxon>
        <taxon>Teleostei</taxon>
        <taxon>Neoteleostei</taxon>
        <taxon>Acanthomorphata</taxon>
        <taxon>Gobiaria</taxon>
        <taxon>Gobiiformes</taxon>
        <taxon>Gobioidei</taxon>
        <taxon>Gobiidae</taxon>
        <taxon>Gobionellinae</taxon>
        <taxon>Mugilogobius</taxon>
    </lineage>
</organism>
<reference evidence="3" key="1">
    <citation type="submission" date="2024-04" db="EMBL/GenBank/DDBJ databases">
        <title>Salinicola lusitanus LLJ914,a marine bacterium isolated from the Okinawa Trough.</title>
        <authorList>
            <person name="Li J."/>
        </authorList>
    </citation>
    <scope>NUCLEOTIDE SEQUENCE [LARGE SCALE GENOMIC DNA]</scope>
</reference>
<sequence>MCKYLLQRPDPVPANNSARVVCSSPTAALSLNSPSAPCVSKQIAPSRWGPPRGSSPGQGQDDLMQQLRDCEAKLQSATDELQSLRTQQASEMEEVESYVAHIRGLLEERENLTADYERDNEQLRLELHHIRQQQEVESKELAEMLAQKDLREIELSTPSELVAYLLVERPHCWKSWRRQKGSWRDRAWAMTSGKCIYSTSRVSD</sequence>